<evidence type="ECO:0000313" key="7">
    <source>
        <dbReference type="Proteomes" id="UP000317663"/>
    </source>
</evidence>
<protein>
    <submittedName>
        <fullName evidence="6">LysR family transcriptional regulator</fullName>
    </submittedName>
</protein>
<dbReference type="PROSITE" id="PS50931">
    <property type="entry name" value="HTH_LYSR"/>
    <property type="match status" value="1"/>
</dbReference>
<dbReference type="InterPro" id="IPR036390">
    <property type="entry name" value="WH_DNA-bd_sf"/>
</dbReference>
<gene>
    <name evidence="6" type="ORF">EAH77_01680</name>
</gene>
<dbReference type="SUPFAM" id="SSF46785">
    <property type="entry name" value="Winged helix' DNA-binding domain"/>
    <property type="match status" value="1"/>
</dbReference>
<dbReference type="Pfam" id="PF00126">
    <property type="entry name" value="HTH_1"/>
    <property type="match status" value="1"/>
</dbReference>
<keyword evidence="7" id="KW-1185">Reference proteome</keyword>
<comment type="caution">
    <text evidence="6">The sequence shown here is derived from an EMBL/GenBank/DDBJ whole genome shotgun (WGS) entry which is preliminary data.</text>
</comment>
<dbReference type="Proteomes" id="UP000317663">
    <property type="component" value="Unassembled WGS sequence"/>
</dbReference>
<dbReference type="InterPro" id="IPR005119">
    <property type="entry name" value="LysR_subst-bd"/>
</dbReference>
<dbReference type="OrthoDB" id="6988449at2"/>
<organism evidence="6 7">
    <name type="scientific">Ewingella americana</name>
    <dbReference type="NCBI Taxonomy" id="41202"/>
    <lineage>
        <taxon>Bacteria</taxon>
        <taxon>Pseudomonadati</taxon>
        <taxon>Pseudomonadota</taxon>
        <taxon>Gammaproteobacteria</taxon>
        <taxon>Enterobacterales</taxon>
        <taxon>Yersiniaceae</taxon>
        <taxon>Ewingella</taxon>
    </lineage>
</organism>
<keyword evidence="2" id="KW-0805">Transcription regulation</keyword>
<evidence type="ECO:0000256" key="3">
    <source>
        <dbReference type="ARBA" id="ARBA00023125"/>
    </source>
</evidence>
<dbReference type="Gene3D" id="3.40.190.290">
    <property type="match status" value="1"/>
</dbReference>
<dbReference type="GO" id="GO:0000976">
    <property type="term" value="F:transcription cis-regulatory region binding"/>
    <property type="evidence" value="ECO:0007669"/>
    <property type="project" value="TreeGrafter"/>
</dbReference>
<dbReference type="SUPFAM" id="SSF53850">
    <property type="entry name" value="Periplasmic binding protein-like II"/>
    <property type="match status" value="1"/>
</dbReference>
<dbReference type="InterPro" id="IPR000847">
    <property type="entry name" value="LysR_HTH_N"/>
</dbReference>
<dbReference type="Gene3D" id="1.10.10.10">
    <property type="entry name" value="Winged helix-like DNA-binding domain superfamily/Winged helix DNA-binding domain"/>
    <property type="match status" value="1"/>
</dbReference>
<evidence type="ECO:0000313" key="6">
    <source>
        <dbReference type="EMBL" id="TPG64982.1"/>
    </source>
</evidence>
<dbReference type="RefSeq" id="WP_140470064.1">
    <property type="nucleotide sequence ID" value="NZ_RCZD01000001.1"/>
</dbReference>
<name>A0A502GU44_9GAMM</name>
<dbReference type="Pfam" id="PF03466">
    <property type="entry name" value="LysR_substrate"/>
    <property type="match status" value="1"/>
</dbReference>
<dbReference type="AlphaFoldDB" id="A0A502GU44"/>
<evidence type="ECO:0000259" key="5">
    <source>
        <dbReference type="PROSITE" id="PS50931"/>
    </source>
</evidence>
<dbReference type="GO" id="GO:0003700">
    <property type="term" value="F:DNA-binding transcription factor activity"/>
    <property type="evidence" value="ECO:0007669"/>
    <property type="project" value="InterPro"/>
</dbReference>
<dbReference type="EMBL" id="RCZD01000001">
    <property type="protein sequence ID" value="TPG64982.1"/>
    <property type="molecule type" value="Genomic_DNA"/>
</dbReference>
<proteinExistence type="inferred from homology"/>
<dbReference type="PANTHER" id="PTHR30126">
    <property type="entry name" value="HTH-TYPE TRANSCRIPTIONAL REGULATOR"/>
    <property type="match status" value="1"/>
</dbReference>
<evidence type="ECO:0000256" key="1">
    <source>
        <dbReference type="ARBA" id="ARBA00009437"/>
    </source>
</evidence>
<reference evidence="6 7" key="1">
    <citation type="journal article" date="2019" name="Environ. Microbiol.">
        <title>Species interactions and distinct microbial communities in high Arctic permafrost affected cryosols are associated with the CH4 and CO2 gas fluxes.</title>
        <authorList>
            <person name="Altshuler I."/>
            <person name="Hamel J."/>
            <person name="Turney S."/>
            <person name="Magnuson E."/>
            <person name="Levesque R."/>
            <person name="Greer C."/>
            <person name="Whyte L.G."/>
        </authorList>
    </citation>
    <scope>NUCLEOTIDE SEQUENCE [LARGE SCALE GENOMIC DNA]</scope>
    <source>
        <strain evidence="6 7">E4</strain>
    </source>
</reference>
<dbReference type="PANTHER" id="PTHR30126:SF88">
    <property type="entry name" value="TRANSCRIPTIONAL REGULATOR-RELATED"/>
    <property type="match status" value="1"/>
</dbReference>
<feature type="domain" description="HTH lysR-type" evidence="5">
    <location>
        <begin position="6"/>
        <end position="63"/>
    </location>
</feature>
<accession>A0A502GU44</accession>
<keyword evidence="4" id="KW-0804">Transcription</keyword>
<dbReference type="InterPro" id="IPR036388">
    <property type="entry name" value="WH-like_DNA-bd_sf"/>
</dbReference>
<evidence type="ECO:0000256" key="4">
    <source>
        <dbReference type="ARBA" id="ARBA00023163"/>
    </source>
</evidence>
<sequence length="299" mass="32860">MALPKTTLEQWFVLLTVIEQGGYAQAATQLHRSQSSVSYALSSLQERLGLPLLEIVGRRAVLTEQGQALLAQARPLIAAFTQLEQRAIGLKGGTRTQLHLVVDSVFPKRQLFAALRAFQQQFPQTQVHLTEILRTESAHQLSERAADLYITTLAPENTLNGRWLLDVDFIPVVSCDHPLLLLPVPLSATDLARFPLITIADRDAQRQEKRRLDPAASWTFTTVEAAIDAISVGVGYGWMPLERVKRALENGALCRLPLASGTVRQTPLYLTLGADPDAHDHTVTALAQIVTQEIAATPL</sequence>
<keyword evidence="3" id="KW-0238">DNA-binding</keyword>
<comment type="similarity">
    <text evidence="1">Belongs to the LysR transcriptional regulatory family.</text>
</comment>
<evidence type="ECO:0000256" key="2">
    <source>
        <dbReference type="ARBA" id="ARBA00023015"/>
    </source>
</evidence>